<evidence type="ECO:0000256" key="1">
    <source>
        <dbReference type="SAM" id="MobiDB-lite"/>
    </source>
</evidence>
<protein>
    <submittedName>
        <fullName evidence="2">Uncharacterized protein</fullName>
    </submittedName>
</protein>
<dbReference type="Proteomes" id="UP000275772">
    <property type="component" value="Unassembled WGS sequence"/>
</dbReference>
<proteinExistence type="predicted"/>
<feature type="compositionally biased region" description="Basic and acidic residues" evidence="1">
    <location>
        <begin position="207"/>
        <end position="227"/>
    </location>
</feature>
<feature type="compositionally biased region" description="Polar residues" evidence="1">
    <location>
        <begin position="157"/>
        <end position="168"/>
    </location>
</feature>
<gene>
    <name evidence="2" type="ORF">BLGHR1_13465</name>
</gene>
<sequence length="386" mass="45132">MSQAKLPEFVGLLQAEWVKPHITKKYTGGKENVSDKVTDLNITFVTCIDNYHQGFIDYMLLEVFQEDFVEWDSDSFAMVYPPILRRFKTFLMSRGIYVGCENNKRSTVAQQLAALLENDLHDLPQWPKHELDQMIRYGPEFQSLVFNEDIRSTVKVANNNNSDDTGTVSADLKSTKTGKNKYIPPKGEKEEETIYPTYPGDRCEDLYSKSDEYKKRPEQRQKARDGMEIDSDNDSGKTYIPKWAKETPTECINTSRALMDLSKLYVNPQDKFGARHYEVLENKLRIFFEKCRIAGIGENLFNDAFSTMLQDAAHNYYFRHLAEHLEDPNFDEIVHKVKRRFHTKTEEQNYLTEWRVLTLQKVIKDNPDKNTIQYLDLVIKKLQKML</sequence>
<feature type="region of interest" description="Disordered" evidence="1">
    <location>
        <begin position="207"/>
        <end position="231"/>
    </location>
</feature>
<accession>A0A383UTM3</accession>
<reference evidence="2 3" key="1">
    <citation type="submission" date="2017-11" db="EMBL/GenBank/DDBJ databases">
        <authorList>
            <person name="Kracher B."/>
        </authorList>
    </citation>
    <scope>NUCLEOTIDE SEQUENCE [LARGE SCALE GENOMIC DNA]</scope>
    <source>
        <strain evidence="2 3">RACE1</strain>
    </source>
</reference>
<dbReference type="VEuPathDB" id="FungiDB:BLGHR1_13465"/>
<organism evidence="2 3">
    <name type="scientific">Blumeria hordei</name>
    <name type="common">Barley powdery mildew</name>
    <name type="synonym">Blumeria graminis f. sp. hordei</name>
    <dbReference type="NCBI Taxonomy" id="2867405"/>
    <lineage>
        <taxon>Eukaryota</taxon>
        <taxon>Fungi</taxon>
        <taxon>Dikarya</taxon>
        <taxon>Ascomycota</taxon>
        <taxon>Pezizomycotina</taxon>
        <taxon>Leotiomycetes</taxon>
        <taxon>Erysiphales</taxon>
        <taxon>Erysiphaceae</taxon>
        <taxon>Blumeria</taxon>
    </lineage>
</organism>
<dbReference type="EMBL" id="UNSH01000045">
    <property type="protein sequence ID" value="SZF02680.1"/>
    <property type="molecule type" value="Genomic_DNA"/>
</dbReference>
<feature type="region of interest" description="Disordered" evidence="1">
    <location>
        <begin position="157"/>
        <end position="186"/>
    </location>
</feature>
<dbReference type="AlphaFoldDB" id="A0A383UTM3"/>
<evidence type="ECO:0000313" key="2">
    <source>
        <dbReference type="EMBL" id="SZF02680.1"/>
    </source>
</evidence>
<evidence type="ECO:0000313" key="3">
    <source>
        <dbReference type="Proteomes" id="UP000275772"/>
    </source>
</evidence>
<name>A0A383UTM3_BLUHO</name>